<protein>
    <submittedName>
        <fullName evidence="1">Uncharacterized protein</fullName>
    </submittedName>
</protein>
<accession>E0UN67</accession>
<geneLocation type="plasmid" evidence="1 2">
    <name>Cy782203</name>
</geneLocation>
<name>E0UN67_GLOV7</name>
<dbReference type="HOGENOM" id="CLU_2698466_0_0_3"/>
<dbReference type="EMBL" id="CP002201">
    <property type="protein sequence ID" value="ADN18397.1"/>
    <property type="molecule type" value="Genomic_DNA"/>
</dbReference>
<reference evidence="2" key="1">
    <citation type="journal article" date="2011" name="MBio">
        <title>Novel metabolic attributes of the genus Cyanothece, comprising a group of unicellular nitrogen-fixing Cyanobacteria.</title>
        <authorList>
            <person name="Bandyopadhyay A."/>
            <person name="Elvitigala T."/>
            <person name="Welsh E."/>
            <person name="Stockel J."/>
            <person name="Liberton M."/>
            <person name="Min H."/>
            <person name="Sherman L.A."/>
            <person name="Pakrasi H.B."/>
        </authorList>
    </citation>
    <scope>NUCLEOTIDE SEQUENCE [LARGE SCALE GENOMIC DNA]</scope>
    <source>
        <strain evidence="2">PCC 7822</strain>
        <plasmid evidence="2">Cy782203</plasmid>
    </source>
</reference>
<keyword evidence="1" id="KW-0614">Plasmid</keyword>
<dbReference type="AlphaFoldDB" id="E0UN67"/>
<gene>
    <name evidence="1" type="ordered locus">Cyan7822_6719</name>
</gene>
<proteinExistence type="predicted"/>
<keyword evidence="2" id="KW-1185">Reference proteome</keyword>
<evidence type="ECO:0000313" key="1">
    <source>
        <dbReference type="EMBL" id="ADN18397.1"/>
    </source>
</evidence>
<sequence length="73" mass="8612">MNILYDELGLIINKAKKLGLNFQTTQQNQWIIYLKPNWVLFQIDTGWLLSVNQKPQIYISSSRALKFLEQLTK</sequence>
<dbReference type="KEGG" id="cyj:Cyan7822_6719"/>
<dbReference type="RefSeq" id="WP_013325524.1">
    <property type="nucleotide sequence ID" value="NC_014502.1"/>
</dbReference>
<organism evidence="1 2">
    <name type="scientific">Gloeothece verrucosa (strain PCC 7822)</name>
    <name type="common">Cyanothece sp. (strain PCC 7822)</name>
    <dbReference type="NCBI Taxonomy" id="497965"/>
    <lineage>
        <taxon>Bacteria</taxon>
        <taxon>Bacillati</taxon>
        <taxon>Cyanobacteriota</taxon>
        <taxon>Cyanophyceae</taxon>
        <taxon>Oscillatoriophycideae</taxon>
        <taxon>Chroococcales</taxon>
        <taxon>Aphanothecaceae</taxon>
        <taxon>Gloeothece</taxon>
        <taxon>Gloeothece verrucosa</taxon>
    </lineage>
</organism>
<evidence type="ECO:0000313" key="2">
    <source>
        <dbReference type="Proteomes" id="UP000008206"/>
    </source>
</evidence>
<dbReference type="Proteomes" id="UP000008206">
    <property type="component" value="Plasmid Cy782203"/>
</dbReference>